<accession>A0ACB8T231</accession>
<proteinExistence type="predicted"/>
<name>A0ACB8T231_9AGAM</name>
<comment type="caution">
    <text evidence="1">The sequence shown here is derived from an EMBL/GenBank/DDBJ whole genome shotgun (WGS) entry which is preliminary data.</text>
</comment>
<dbReference type="Proteomes" id="UP000814140">
    <property type="component" value="Unassembled WGS sequence"/>
</dbReference>
<sequence length="534" mass="60108">MNDVEDVNAISRFLVTDYSEAGDELGSSAVAPLRSTQVVDIQPHAPYEACAPATRNIFVGDDPDHMPFIPFEDDPTFDRDSHMEMYRHLAWQTLMHNPDLEFIVLEAAARLQERYNMSLNSIDETSVLPYQLMGEESVSIGLVHRGLQRDFPRWHNARTSSLRNPANQPLPAPYDLSGRLESVYKTFCPSVSCIQPYCPTHIRPHVIRTPRAIQFSQEDMITLVKEPCKRSCFAALHVGDTAQWSESDVSGLRGLLKLEPDALPCDLAVMLRKPCREVSIRRLRPRDLLAVSFLLHRSHETQYPRVSLSLEPCTHLGPCRAESECMCSAQNAHCERNCHCALDCPRRWRGCRCRGAKACRTSSCPCYKAGRECDPEQCQPCKGRSALHYPASACRNTALQGGRCKTVEVRQGQFGLGLHVLEPVAKGDFLLEYIGELLYGSTVECREYVALTRLLARHRGRNYVFGLDKEYTIDAAHVGNAARYINHAPVEEANCSATVRYVNGEYRIGIYAEKGLVVDEELLLDYGPDFFPNQ</sequence>
<evidence type="ECO:0000313" key="2">
    <source>
        <dbReference type="Proteomes" id="UP000814140"/>
    </source>
</evidence>
<dbReference type="EMBL" id="MU277206">
    <property type="protein sequence ID" value="KAI0062809.1"/>
    <property type="molecule type" value="Genomic_DNA"/>
</dbReference>
<protein>
    <submittedName>
        <fullName evidence="1">SET domain-containing protein</fullName>
    </submittedName>
</protein>
<evidence type="ECO:0000313" key="1">
    <source>
        <dbReference type="EMBL" id="KAI0062809.1"/>
    </source>
</evidence>
<gene>
    <name evidence="1" type="ORF">BV25DRAFT_1803579</name>
</gene>
<organism evidence="1 2">
    <name type="scientific">Artomyces pyxidatus</name>
    <dbReference type="NCBI Taxonomy" id="48021"/>
    <lineage>
        <taxon>Eukaryota</taxon>
        <taxon>Fungi</taxon>
        <taxon>Dikarya</taxon>
        <taxon>Basidiomycota</taxon>
        <taxon>Agaricomycotina</taxon>
        <taxon>Agaricomycetes</taxon>
        <taxon>Russulales</taxon>
        <taxon>Auriscalpiaceae</taxon>
        <taxon>Artomyces</taxon>
    </lineage>
</organism>
<reference evidence="1" key="2">
    <citation type="journal article" date="2022" name="New Phytol.">
        <title>Evolutionary transition to the ectomycorrhizal habit in the genomes of a hyperdiverse lineage of mushroom-forming fungi.</title>
        <authorList>
            <person name="Looney B."/>
            <person name="Miyauchi S."/>
            <person name="Morin E."/>
            <person name="Drula E."/>
            <person name="Courty P.E."/>
            <person name="Kohler A."/>
            <person name="Kuo A."/>
            <person name="LaButti K."/>
            <person name="Pangilinan J."/>
            <person name="Lipzen A."/>
            <person name="Riley R."/>
            <person name="Andreopoulos W."/>
            <person name="He G."/>
            <person name="Johnson J."/>
            <person name="Nolan M."/>
            <person name="Tritt A."/>
            <person name="Barry K.W."/>
            <person name="Grigoriev I.V."/>
            <person name="Nagy L.G."/>
            <person name="Hibbett D."/>
            <person name="Henrissat B."/>
            <person name="Matheny P.B."/>
            <person name="Labbe J."/>
            <person name="Martin F.M."/>
        </authorList>
    </citation>
    <scope>NUCLEOTIDE SEQUENCE</scope>
    <source>
        <strain evidence="1">HHB10654</strain>
    </source>
</reference>
<keyword evidence="2" id="KW-1185">Reference proteome</keyword>
<reference evidence="1" key="1">
    <citation type="submission" date="2021-03" db="EMBL/GenBank/DDBJ databases">
        <authorList>
            <consortium name="DOE Joint Genome Institute"/>
            <person name="Ahrendt S."/>
            <person name="Looney B.P."/>
            <person name="Miyauchi S."/>
            <person name="Morin E."/>
            <person name="Drula E."/>
            <person name="Courty P.E."/>
            <person name="Chicoki N."/>
            <person name="Fauchery L."/>
            <person name="Kohler A."/>
            <person name="Kuo A."/>
            <person name="Labutti K."/>
            <person name="Pangilinan J."/>
            <person name="Lipzen A."/>
            <person name="Riley R."/>
            <person name="Andreopoulos W."/>
            <person name="He G."/>
            <person name="Johnson J."/>
            <person name="Barry K.W."/>
            <person name="Grigoriev I.V."/>
            <person name="Nagy L."/>
            <person name="Hibbett D."/>
            <person name="Henrissat B."/>
            <person name="Matheny P.B."/>
            <person name="Labbe J."/>
            <person name="Martin F."/>
        </authorList>
    </citation>
    <scope>NUCLEOTIDE SEQUENCE</scope>
    <source>
        <strain evidence="1">HHB10654</strain>
    </source>
</reference>